<dbReference type="InterPro" id="IPR053187">
    <property type="entry name" value="Notoamide_regulator"/>
</dbReference>
<evidence type="ECO:0000256" key="3">
    <source>
        <dbReference type="ARBA" id="ARBA00023163"/>
    </source>
</evidence>
<dbReference type="SUPFAM" id="SSF57701">
    <property type="entry name" value="Zn2/Cys6 DNA-binding domain"/>
    <property type="match status" value="1"/>
</dbReference>
<dbReference type="InterPro" id="IPR036864">
    <property type="entry name" value="Zn2-C6_fun-type_DNA-bd_sf"/>
</dbReference>
<name>A0A395HHH5_ASPHC</name>
<protein>
    <recommendedName>
        <fullName evidence="6">Zn(2)-C6 fungal-type domain-containing protein</fullName>
    </recommendedName>
</protein>
<feature type="domain" description="Zn(2)-C6 fungal-type" evidence="6">
    <location>
        <begin position="37"/>
        <end position="66"/>
    </location>
</feature>
<evidence type="ECO:0000256" key="1">
    <source>
        <dbReference type="ARBA" id="ARBA00023015"/>
    </source>
</evidence>
<dbReference type="VEuPathDB" id="FungiDB:BO97DRAFT_22864"/>
<dbReference type="Proteomes" id="UP000248961">
    <property type="component" value="Unassembled WGS sequence"/>
</dbReference>
<dbReference type="PANTHER" id="PTHR47256:SF3">
    <property type="entry name" value="ZN(II)2CYS6 TRANSCRIPTION FACTOR (EUROFUNG)"/>
    <property type="match status" value="1"/>
</dbReference>
<dbReference type="GeneID" id="37194993"/>
<dbReference type="GO" id="GO:0000981">
    <property type="term" value="F:DNA-binding transcription factor activity, RNA polymerase II-specific"/>
    <property type="evidence" value="ECO:0007669"/>
    <property type="project" value="InterPro"/>
</dbReference>
<dbReference type="Pfam" id="PF00172">
    <property type="entry name" value="Zn_clus"/>
    <property type="match status" value="1"/>
</dbReference>
<keyword evidence="4" id="KW-0539">Nucleus</keyword>
<evidence type="ECO:0000259" key="6">
    <source>
        <dbReference type="PROSITE" id="PS50048"/>
    </source>
</evidence>
<keyword evidence="8" id="KW-1185">Reference proteome</keyword>
<evidence type="ECO:0000256" key="4">
    <source>
        <dbReference type="ARBA" id="ARBA00023242"/>
    </source>
</evidence>
<dbReference type="RefSeq" id="XP_025545769.1">
    <property type="nucleotide sequence ID" value="XM_025690704.1"/>
</dbReference>
<dbReference type="PANTHER" id="PTHR47256">
    <property type="entry name" value="ZN(II)2CYS6 TRANSCRIPTION FACTOR (EUROFUNG)-RELATED"/>
    <property type="match status" value="1"/>
</dbReference>
<dbReference type="EMBL" id="KZ824369">
    <property type="protein sequence ID" value="RAL06615.1"/>
    <property type="molecule type" value="Genomic_DNA"/>
</dbReference>
<dbReference type="SMART" id="SM00066">
    <property type="entry name" value="GAL4"/>
    <property type="match status" value="1"/>
</dbReference>
<proteinExistence type="predicted"/>
<dbReference type="GO" id="GO:0009893">
    <property type="term" value="P:positive regulation of metabolic process"/>
    <property type="evidence" value="ECO:0007669"/>
    <property type="project" value="UniProtKB-ARBA"/>
</dbReference>
<gene>
    <name evidence="7" type="ORF">BO97DRAFT_22864</name>
</gene>
<accession>A0A395HHH5</accession>
<evidence type="ECO:0000313" key="8">
    <source>
        <dbReference type="Proteomes" id="UP000248961"/>
    </source>
</evidence>
<dbReference type="PROSITE" id="PS50048">
    <property type="entry name" value="ZN2_CY6_FUNGAL_2"/>
    <property type="match status" value="1"/>
</dbReference>
<keyword evidence="1" id="KW-0805">Transcription regulation</keyword>
<keyword evidence="3" id="KW-0804">Transcription</keyword>
<dbReference type="CDD" id="cd00067">
    <property type="entry name" value="GAL4"/>
    <property type="match status" value="1"/>
</dbReference>
<feature type="compositionally biased region" description="Low complexity" evidence="5">
    <location>
        <begin position="18"/>
        <end position="29"/>
    </location>
</feature>
<dbReference type="GO" id="GO:0003677">
    <property type="term" value="F:DNA binding"/>
    <property type="evidence" value="ECO:0007669"/>
    <property type="project" value="UniProtKB-KW"/>
</dbReference>
<evidence type="ECO:0000313" key="7">
    <source>
        <dbReference type="EMBL" id="RAL06615.1"/>
    </source>
</evidence>
<evidence type="ECO:0000256" key="2">
    <source>
        <dbReference type="ARBA" id="ARBA00023125"/>
    </source>
</evidence>
<reference evidence="7 8" key="1">
    <citation type="submission" date="2018-02" db="EMBL/GenBank/DDBJ databases">
        <title>The genomes of Aspergillus section Nigri reveals drivers in fungal speciation.</title>
        <authorList>
            <consortium name="DOE Joint Genome Institute"/>
            <person name="Vesth T.C."/>
            <person name="Nybo J."/>
            <person name="Theobald S."/>
            <person name="Brandl J."/>
            <person name="Frisvad J.C."/>
            <person name="Nielsen K.F."/>
            <person name="Lyhne E.K."/>
            <person name="Kogle M.E."/>
            <person name="Kuo A."/>
            <person name="Riley R."/>
            <person name="Clum A."/>
            <person name="Nolan M."/>
            <person name="Lipzen A."/>
            <person name="Salamov A."/>
            <person name="Henrissat B."/>
            <person name="Wiebenga A."/>
            <person name="De vries R.P."/>
            <person name="Grigoriev I.V."/>
            <person name="Mortensen U.H."/>
            <person name="Andersen M.R."/>
            <person name="Baker S.E."/>
        </authorList>
    </citation>
    <scope>NUCLEOTIDE SEQUENCE [LARGE SCALE GENOMIC DNA]</scope>
    <source>
        <strain evidence="7 8">CBS 101889</strain>
    </source>
</reference>
<feature type="region of interest" description="Disordered" evidence="5">
    <location>
        <begin position="1"/>
        <end position="36"/>
    </location>
</feature>
<dbReference type="AlphaFoldDB" id="A0A395HHH5"/>
<dbReference type="GO" id="GO:0008270">
    <property type="term" value="F:zinc ion binding"/>
    <property type="evidence" value="ECO:0007669"/>
    <property type="project" value="InterPro"/>
</dbReference>
<organism evidence="7 8">
    <name type="scientific">Aspergillus homomorphus (strain CBS 101889)</name>
    <dbReference type="NCBI Taxonomy" id="1450537"/>
    <lineage>
        <taxon>Eukaryota</taxon>
        <taxon>Fungi</taxon>
        <taxon>Dikarya</taxon>
        <taxon>Ascomycota</taxon>
        <taxon>Pezizomycotina</taxon>
        <taxon>Eurotiomycetes</taxon>
        <taxon>Eurotiomycetidae</taxon>
        <taxon>Eurotiales</taxon>
        <taxon>Aspergillaceae</taxon>
        <taxon>Aspergillus</taxon>
        <taxon>Aspergillus subgen. Circumdati</taxon>
    </lineage>
</organism>
<keyword evidence="2" id="KW-0238">DNA-binding</keyword>
<dbReference type="InterPro" id="IPR001138">
    <property type="entry name" value="Zn2Cys6_DnaBD"/>
</dbReference>
<dbReference type="PROSITE" id="PS00463">
    <property type="entry name" value="ZN2_CY6_FUNGAL_1"/>
    <property type="match status" value="1"/>
</dbReference>
<dbReference type="OrthoDB" id="9986881at2759"/>
<sequence length="163" mass="18220">MAKISAFRPLLPADSTPSSQSRSENGSNSAQSRRSSACFECRKKRVKCVGSSPCHACARSGSACIFDPSKDRRRKSALISAERSTQRYKGMLTQLIRTLMFDNDEKISALKEFVRDHASVEGCLKSLELKYQSSSSSENRIADQRLHEKLTNAFNDGFMLEEE</sequence>
<evidence type="ECO:0000256" key="5">
    <source>
        <dbReference type="SAM" id="MobiDB-lite"/>
    </source>
</evidence>
<dbReference type="Gene3D" id="4.10.240.10">
    <property type="entry name" value="Zn(2)-C6 fungal-type DNA-binding domain"/>
    <property type="match status" value="1"/>
</dbReference>